<dbReference type="AlphaFoldDB" id="A0A0K1Q9X1"/>
<sequence length="208" mass="23321">MQGNVMHDQEHETGAAARSTLPPELSADEAARLQRGETIIREQTWSRGDRRYVGGLTYTVVDVGASELSAVLEDVDAYRRVLPKTKQARLVGMSGNDRLVEVVQGNALVQATYTMRVRSEPVAPSGQREVRFWLEPTLPHEIDDAWGFFRVEPFIGENGNPRVLLTYGVLVDVGAGIVRDLFEERVRSALLSVPQLVRRYVAEVRRSY</sequence>
<name>A0A0K1Q9X1_9BACT</name>
<keyword evidence="3" id="KW-1185">Reference proteome</keyword>
<dbReference type="KEGG" id="llu:AKJ09_09130"/>
<dbReference type="Proteomes" id="UP000064967">
    <property type="component" value="Chromosome"/>
</dbReference>
<accession>A0A0K1Q9X1</accession>
<evidence type="ECO:0000256" key="1">
    <source>
        <dbReference type="SAM" id="MobiDB-lite"/>
    </source>
</evidence>
<dbReference type="EMBL" id="CP012333">
    <property type="protein sequence ID" value="AKV02467.1"/>
    <property type="molecule type" value="Genomic_DNA"/>
</dbReference>
<dbReference type="SUPFAM" id="SSF55961">
    <property type="entry name" value="Bet v1-like"/>
    <property type="match status" value="1"/>
</dbReference>
<reference evidence="2 3" key="1">
    <citation type="submission" date="2015-08" db="EMBL/GenBank/DDBJ databases">
        <authorList>
            <person name="Babu N.S."/>
            <person name="Beckwith C.J."/>
            <person name="Beseler K.G."/>
            <person name="Brison A."/>
            <person name="Carone J.V."/>
            <person name="Caskin T.P."/>
            <person name="Diamond M."/>
            <person name="Durham M.E."/>
            <person name="Foxe J.M."/>
            <person name="Go M."/>
            <person name="Henderson B.A."/>
            <person name="Jones I.B."/>
            <person name="McGettigan J.A."/>
            <person name="Micheletti S.J."/>
            <person name="Nasrallah M.E."/>
            <person name="Ortiz D."/>
            <person name="Piller C.R."/>
            <person name="Privatt S.R."/>
            <person name="Schneider S.L."/>
            <person name="Sharp S."/>
            <person name="Smith T.C."/>
            <person name="Stanton J.D."/>
            <person name="Ullery H.E."/>
            <person name="Wilson R.J."/>
            <person name="Serrano M.G."/>
            <person name="Buck G."/>
            <person name="Lee V."/>
            <person name="Wang Y."/>
            <person name="Carvalho R."/>
            <person name="Voegtly L."/>
            <person name="Shi R."/>
            <person name="Duckworth R."/>
            <person name="Johnson A."/>
            <person name="Loviza R."/>
            <person name="Walstead R."/>
            <person name="Shah Z."/>
            <person name="Kiflezghi M."/>
            <person name="Wade K."/>
            <person name="Ball S.L."/>
            <person name="Bradley K.W."/>
            <person name="Asai D.J."/>
            <person name="Bowman C.A."/>
            <person name="Russell D.A."/>
            <person name="Pope W.H."/>
            <person name="Jacobs-Sera D."/>
            <person name="Hendrix R.W."/>
            <person name="Hatfull G.F."/>
        </authorList>
    </citation>
    <scope>NUCLEOTIDE SEQUENCE [LARGE SCALE GENOMIC DNA]</scope>
    <source>
        <strain evidence="2 3">DSM 27648</strain>
    </source>
</reference>
<protein>
    <recommendedName>
        <fullName evidence="4">Ribosome association toxin RatA</fullName>
    </recommendedName>
</protein>
<feature type="region of interest" description="Disordered" evidence="1">
    <location>
        <begin position="1"/>
        <end position="24"/>
    </location>
</feature>
<evidence type="ECO:0008006" key="4">
    <source>
        <dbReference type="Google" id="ProtNLM"/>
    </source>
</evidence>
<dbReference type="Gene3D" id="3.30.530.20">
    <property type="match status" value="1"/>
</dbReference>
<evidence type="ECO:0000313" key="2">
    <source>
        <dbReference type="EMBL" id="AKV02467.1"/>
    </source>
</evidence>
<organism evidence="2 3">
    <name type="scientific">Labilithrix luteola</name>
    <dbReference type="NCBI Taxonomy" id="1391654"/>
    <lineage>
        <taxon>Bacteria</taxon>
        <taxon>Pseudomonadati</taxon>
        <taxon>Myxococcota</taxon>
        <taxon>Polyangia</taxon>
        <taxon>Polyangiales</taxon>
        <taxon>Labilitrichaceae</taxon>
        <taxon>Labilithrix</taxon>
    </lineage>
</organism>
<dbReference type="STRING" id="1391654.AKJ09_09130"/>
<evidence type="ECO:0000313" key="3">
    <source>
        <dbReference type="Proteomes" id="UP000064967"/>
    </source>
</evidence>
<gene>
    <name evidence="2" type="ORF">AKJ09_09130</name>
</gene>
<proteinExistence type="predicted"/>
<dbReference type="InterPro" id="IPR023393">
    <property type="entry name" value="START-like_dom_sf"/>
</dbReference>